<keyword evidence="2" id="KW-1185">Reference proteome</keyword>
<sequence length="708" mass="74865">YTTSQRDFARDRKRKVASHLALAIGDGAATVLARGAPAEVTDVVMTQPAPSDPSLSAVLRTVTEPTPGCLVEIWRDDALVKTIDVTSKHGKFYGDATFGGLAWTADSASIVYVAERPEYDKAKPATPETDAVQQAAGEGDITDGISGGVAGVADPRRYELEEDWGETFAGKRPPVLVVLDVRTGAARVLPSASDVSPGQPQLFTARGGEERIVFTGYTFAGHKHGVVYCQNRPSGIYTCDLDGSNVQCLFRGSARSPRVTPSQQGVVFLATATGGPHAATSEIVYHDLATGQTTTVVPIIDRPLSDPLNVGGTSLPAGFPGIYADQLPARPWLRLAGCPEQEVLALSSLWRSTTAVLTLDITNRALALHTPVDGTESSAVLGAADGLLVGRRSTPAQPGELAVGVATSAPHTKAVAIQWSHVVRPAVDNIAWQVLRSDDGGPLESIFVYPQQHLPATRHFWPGGSAAARPLVIVPHGGPHSTYTLDYNPLVAGLVRLGFGVLLVNFTGSLGFGQDAVLAQIGRMDTLSLDEIQESARRVHAAGGGDPAATVYLGGSYSGYTGALLAGRAPGFYRAIVLRNPVIGIGENAVMSDIPDWCWAELGLEYSFDAPPELSPEVFAKMWHASPSRLVGAVRDPLLLLLGADDRRVPPAQSLSYFHRLKAAGAPVQCKMYPGVGHPLDTVEAERDSFVSIARFFAAALTEKDSAK</sequence>
<comment type="caution">
    <text evidence="1">The sequence shown here is derived from an EMBL/GenBank/DDBJ whole genome shotgun (WGS) entry which is preliminary data.</text>
</comment>
<protein>
    <submittedName>
        <fullName evidence="1">Uncharacterized protein</fullName>
    </submittedName>
</protein>
<proteinExistence type="predicted"/>
<organism evidence="1 2">
    <name type="scientific">Coemansia helicoidea</name>
    <dbReference type="NCBI Taxonomy" id="1286919"/>
    <lineage>
        <taxon>Eukaryota</taxon>
        <taxon>Fungi</taxon>
        <taxon>Fungi incertae sedis</taxon>
        <taxon>Zoopagomycota</taxon>
        <taxon>Kickxellomycotina</taxon>
        <taxon>Kickxellomycetes</taxon>
        <taxon>Kickxellales</taxon>
        <taxon>Kickxellaceae</taxon>
        <taxon>Coemansia</taxon>
    </lineage>
</organism>
<dbReference type="EMBL" id="JANBUN010000466">
    <property type="protein sequence ID" value="KAJ2803544.1"/>
    <property type="molecule type" value="Genomic_DNA"/>
</dbReference>
<evidence type="ECO:0000313" key="2">
    <source>
        <dbReference type="Proteomes" id="UP001140087"/>
    </source>
</evidence>
<feature type="non-terminal residue" evidence="1">
    <location>
        <position position="1"/>
    </location>
</feature>
<evidence type="ECO:0000313" key="1">
    <source>
        <dbReference type="EMBL" id="KAJ2803544.1"/>
    </source>
</evidence>
<reference evidence="1" key="1">
    <citation type="submission" date="2022-07" db="EMBL/GenBank/DDBJ databases">
        <title>Phylogenomic reconstructions and comparative analyses of Kickxellomycotina fungi.</title>
        <authorList>
            <person name="Reynolds N.K."/>
            <person name="Stajich J.E."/>
            <person name="Barry K."/>
            <person name="Grigoriev I.V."/>
            <person name="Crous P."/>
            <person name="Smith M.E."/>
        </authorList>
    </citation>
    <scope>NUCLEOTIDE SEQUENCE</scope>
    <source>
        <strain evidence="1">BCRC 34780</strain>
    </source>
</reference>
<name>A0ACC1LA04_9FUNG</name>
<dbReference type="Proteomes" id="UP001140087">
    <property type="component" value="Unassembled WGS sequence"/>
</dbReference>
<accession>A0ACC1LA04</accession>
<gene>
    <name evidence="1" type="ORF">H4R21_001995</name>
</gene>